<gene>
    <name evidence="2" type="ORF">ACFP1K_24620</name>
</gene>
<evidence type="ECO:0000256" key="1">
    <source>
        <dbReference type="SAM" id="MobiDB-lite"/>
    </source>
</evidence>
<keyword evidence="3" id="KW-1185">Reference proteome</keyword>
<organism evidence="2 3">
    <name type="scientific">Sphaerisporangium aureirubrum</name>
    <dbReference type="NCBI Taxonomy" id="1544736"/>
    <lineage>
        <taxon>Bacteria</taxon>
        <taxon>Bacillati</taxon>
        <taxon>Actinomycetota</taxon>
        <taxon>Actinomycetes</taxon>
        <taxon>Streptosporangiales</taxon>
        <taxon>Streptosporangiaceae</taxon>
        <taxon>Sphaerisporangium</taxon>
    </lineage>
</organism>
<name>A0ABW1NLW7_9ACTN</name>
<evidence type="ECO:0000313" key="2">
    <source>
        <dbReference type="EMBL" id="MFC6084364.1"/>
    </source>
</evidence>
<dbReference type="RefSeq" id="WP_380757332.1">
    <property type="nucleotide sequence ID" value="NZ_JBHSRF010000041.1"/>
</dbReference>
<protein>
    <submittedName>
        <fullName evidence="2">Uncharacterized protein</fullName>
    </submittedName>
</protein>
<comment type="caution">
    <text evidence="2">The sequence shown here is derived from an EMBL/GenBank/DDBJ whole genome shotgun (WGS) entry which is preliminary data.</text>
</comment>
<feature type="region of interest" description="Disordered" evidence="1">
    <location>
        <begin position="249"/>
        <end position="269"/>
    </location>
</feature>
<feature type="region of interest" description="Disordered" evidence="1">
    <location>
        <begin position="1"/>
        <end position="111"/>
    </location>
</feature>
<evidence type="ECO:0000313" key="3">
    <source>
        <dbReference type="Proteomes" id="UP001596137"/>
    </source>
</evidence>
<reference evidence="3" key="1">
    <citation type="journal article" date="2019" name="Int. J. Syst. Evol. Microbiol.">
        <title>The Global Catalogue of Microorganisms (GCM) 10K type strain sequencing project: providing services to taxonomists for standard genome sequencing and annotation.</title>
        <authorList>
            <consortium name="The Broad Institute Genomics Platform"/>
            <consortium name="The Broad Institute Genome Sequencing Center for Infectious Disease"/>
            <person name="Wu L."/>
            <person name="Ma J."/>
        </authorList>
    </citation>
    <scope>NUCLEOTIDE SEQUENCE [LARGE SCALE GENOMIC DNA]</scope>
    <source>
        <strain evidence="3">JCM 30346</strain>
    </source>
</reference>
<feature type="compositionally biased region" description="Basic and acidic residues" evidence="1">
    <location>
        <begin position="40"/>
        <end position="75"/>
    </location>
</feature>
<dbReference type="Proteomes" id="UP001596137">
    <property type="component" value="Unassembled WGS sequence"/>
</dbReference>
<sequence>MTAPHHTKPRPPSPGTPDLTETAPPTEAGSPKAPDPTEATDLRETADRTDADGRTEADGYTEADGRTEADGHAETDGSTDVAGSVEAAGVGEPGSENALQESRVASQAPARAVLHPPARAVPRRWGVTAGLGALAVAAGLAATLVVTGFGASRGPAGGPASVEELAARTGCAKPSMQVDAAELRQGMCKTPQGQYSITTFTTDQGRDQWLADAVDYGGAYLVGTRWILVGNTQAMLEHFRAQLGGTIRLGGHQGQGGDPSMSGHPMPGQ</sequence>
<dbReference type="EMBL" id="JBHSRF010000041">
    <property type="protein sequence ID" value="MFC6084364.1"/>
    <property type="molecule type" value="Genomic_DNA"/>
</dbReference>
<accession>A0ABW1NLW7</accession>
<proteinExistence type="predicted"/>